<feature type="compositionally biased region" description="Basic and acidic residues" evidence="2">
    <location>
        <begin position="1574"/>
        <end position="1593"/>
    </location>
</feature>
<feature type="compositionally biased region" description="Low complexity" evidence="2">
    <location>
        <begin position="335"/>
        <end position="345"/>
    </location>
</feature>
<evidence type="ECO:0000256" key="2">
    <source>
        <dbReference type="SAM" id="MobiDB-lite"/>
    </source>
</evidence>
<feature type="compositionally biased region" description="Basic and acidic residues" evidence="2">
    <location>
        <begin position="537"/>
        <end position="614"/>
    </location>
</feature>
<proteinExistence type="predicted"/>
<feature type="compositionally biased region" description="Acidic residues" evidence="2">
    <location>
        <begin position="678"/>
        <end position="689"/>
    </location>
</feature>
<feature type="region of interest" description="Disordered" evidence="2">
    <location>
        <begin position="1935"/>
        <end position="1984"/>
    </location>
</feature>
<name>A0A979FQI4_HYAAZ</name>
<feature type="domain" description="BAT2 N-terminal" evidence="3">
    <location>
        <begin position="1"/>
        <end position="136"/>
    </location>
</feature>
<dbReference type="GO" id="GO:0030154">
    <property type="term" value="P:cell differentiation"/>
    <property type="evidence" value="ECO:0007669"/>
    <property type="project" value="TreeGrafter"/>
</dbReference>
<feature type="region of interest" description="Disordered" evidence="2">
    <location>
        <begin position="2618"/>
        <end position="2642"/>
    </location>
</feature>
<feature type="compositionally biased region" description="Low complexity" evidence="2">
    <location>
        <begin position="3305"/>
        <end position="3347"/>
    </location>
</feature>
<feature type="compositionally biased region" description="Basic and acidic residues" evidence="2">
    <location>
        <begin position="2453"/>
        <end position="2469"/>
    </location>
</feature>
<evidence type="ECO:0000259" key="3">
    <source>
        <dbReference type="Pfam" id="PF07001"/>
    </source>
</evidence>
<feature type="compositionally biased region" description="Polar residues" evidence="2">
    <location>
        <begin position="2238"/>
        <end position="2251"/>
    </location>
</feature>
<organism evidence="4 5">
    <name type="scientific">Hyalella azteca</name>
    <name type="common">Amphipod</name>
    <dbReference type="NCBI Taxonomy" id="294128"/>
    <lineage>
        <taxon>Eukaryota</taxon>
        <taxon>Metazoa</taxon>
        <taxon>Ecdysozoa</taxon>
        <taxon>Arthropoda</taxon>
        <taxon>Crustacea</taxon>
        <taxon>Multicrustacea</taxon>
        <taxon>Malacostraca</taxon>
        <taxon>Eumalacostraca</taxon>
        <taxon>Peracarida</taxon>
        <taxon>Amphipoda</taxon>
        <taxon>Senticaudata</taxon>
        <taxon>Talitrida</taxon>
        <taxon>Talitroidea</taxon>
        <taxon>Hyalellidae</taxon>
        <taxon>Hyalella</taxon>
    </lineage>
</organism>
<feature type="compositionally biased region" description="Low complexity" evidence="2">
    <location>
        <begin position="2124"/>
        <end position="2134"/>
    </location>
</feature>
<feature type="region of interest" description="Disordered" evidence="2">
    <location>
        <begin position="224"/>
        <end position="1902"/>
    </location>
</feature>
<feature type="compositionally biased region" description="Polar residues" evidence="2">
    <location>
        <begin position="2357"/>
        <end position="2372"/>
    </location>
</feature>
<feature type="compositionally biased region" description="Polar residues" evidence="2">
    <location>
        <begin position="1655"/>
        <end position="1664"/>
    </location>
</feature>
<feature type="compositionally biased region" description="Basic and acidic residues" evidence="2">
    <location>
        <begin position="846"/>
        <end position="870"/>
    </location>
</feature>
<feature type="compositionally biased region" description="Polar residues" evidence="2">
    <location>
        <begin position="247"/>
        <end position="263"/>
    </location>
</feature>
<feature type="compositionally biased region" description="Basic and acidic residues" evidence="2">
    <location>
        <begin position="2346"/>
        <end position="2355"/>
    </location>
</feature>
<feature type="compositionally biased region" description="Polar residues" evidence="2">
    <location>
        <begin position="1609"/>
        <end position="1618"/>
    </location>
</feature>
<evidence type="ECO:0000313" key="5">
    <source>
        <dbReference type="RefSeq" id="XP_047738435.1"/>
    </source>
</evidence>
<feature type="compositionally biased region" description="Low complexity" evidence="2">
    <location>
        <begin position="229"/>
        <end position="246"/>
    </location>
</feature>
<feature type="compositionally biased region" description="Basic and acidic residues" evidence="2">
    <location>
        <begin position="925"/>
        <end position="935"/>
    </location>
</feature>
<feature type="region of interest" description="Disordered" evidence="2">
    <location>
        <begin position="1997"/>
        <end position="2209"/>
    </location>
</feature>
<feature type="region of interest" description="Disordered" evidence="2">
    <location>
        <begin position="3277"/>
        <end position="3405"/>
    </location>
</feature>
<feature type="region of interest" description="Disordered" evidence="2">
    <location>
        <begin position="3098"/>
        <end position="3162"/>
    </location>
</feature>
<feature type="compositionally biased region" description="Polar residues" evidence="2">
    <location>
        <begin position="1885"/>
        <end position="1902"/>
    </location>
</feature>
<feature type="compositionally biased region" description="Polar residues" evidence="2">
    <location>
        <begin position="351"/>
        <end position="360"/>
    </location>
</feature>
<feature type="compositionally biased region" description="Basic and acidic residues" evidence="2">
    <location>
        <begin position="1335"/>
        <end position="1373"/>
    </location>
</feature>
<dbReference type="Proteomes" id="UP000694843">
    <property type="component" value="Unplaced"/>
</dbReference>
<dbReference type="OMA" id="APIMQAP"/>
<feature type="compositionally biased region" description="Basic residues" evidence="2">
    <location>
        <begin position="2413"/>
        <end position="2425"/>
    </location>
</feature>
<feature type="compositionally biased region" description="Polar residues" evidence="2">
    <location>
        <begin position="1726"/>
        <end position="1758"/>
    </location>
</feature>
<accession>A0A979FQI4</accession>
<dbReference type="Pfam" id="PF07001">
    <property type="entry name" value="BAT2_N"/>
    <property type="match status" value="1"/>
</dbReference>
<feature type="compositionally biased region" description="Basic and acidic residues" evidence="2">
    <location>
        <begin position="629"/>
        <end position="656"/>
    </location>
</feature>
<feature type="compositionally biased region" description="Basic and acidic residues" evidence="2">
    <location>
        <begin position="1006"/>
        <end position="1024"/>
    </location>
</feature>
<feature type="compositionally biased region" description="Basic and acidic residues" evidence="2">
    <location>
        <begin position="1195"/>
        <end position="1236"/>
    </location>
</feature>
<feature type="compositionally biased region" description="Gly residues" evidence="2">
    <location>
        <begin position="315"/>
        <end position="334"/>
    </location>
</feature>
<dbReference type="OrthoDB" id="1939715at2759"/>
<feature type="compositionally biased region" description="Polar residues" evidence="2">
    <location>
        <begin position="836"/>
        <end position="845"/>
    </location>
</feature>
<feature type="compositionally biased region" description="Basic and acidic residues" evidence="2">
    <location>
        <begin position="2051"/>
        <end position="2065"/>
    </location>
</feature>
<dbReference type="KEGG" id="hazt:108681926"/>
<feature type="compositionally biased region" description="Basic and acidic residues" evidence="2">
    <location>
        <begin position="766"/>
        <end position="782"/>
    </location>
</feature>
<dbReference type="InterPro" id="IPR033184">
    <property type="entry name" value="PRRC2"/>
</dbReference>
<feature type="compositionally biased region" description="Basic and acidic residues" evidence="2">
    <location>
        <begin position="1492"/>
        <end position="1519"/>
    </location>
</feature>
<dbReference type="PANTHER" id="PTHR14038:SF0">
    <property type="entry name" value="LP18708P"/>
    <property type="match status" value="1"/>
</dbReference>
<feature type="compositionally biased region" description="Basic and acidic residues" evidence="2">
    <location>
        <begin position="1938"/>
        <end position="1952"/>
    </location>
</feature>
<feature type="compositionally biased region" description="Low complexity" evidence="2">
    <location>
        <begin position="1759"/>
        <end position="1799"/>
    </location>
</feature>
<feature type="compositionally biased region" description="Low complexity" evidence="2">
    <location>
        <begin position="1709"/>
        <end position="1725"/>
    </location>
</feature>
<dbReference type="GeneID" id="108681926"/>
<feature type="compositionally biased region" description="Gly residues" evidence="2">
    <location>
        <begin position="394"/>
        <end position="404"/>
    </location>
</feature>
<feature type="compositionally biased region" description="Basic and acidic residues" evidence="2">
    <location>
        <begin position="1144"/>
        <end position="1164"/>
    </location>
</feature>
<feature type="compositionally biased region" description="Low complexity" evidence="2">
    <location>
        <begin position="97"/>
        <end position="124"/>
    </location>
</feature>
<feature type="compositionally biased region" description="Low complexity" evidence="2">
    <location>
        <begin position="2373"/>
        <end position="2412"/>
    </location>
</feature>
<evidence type="ECO:0000256" key="1">
    <source>
        <dbReference type="ARBA" id="ARBA00022553"/>
    </source>
</evidence>
<feature type="region of interest" description="Disordered" evidence="2">
    <location>
        <begin position="2330"/>
        <end position="2507"/>
    </location>
</feature>
<feature type="compositionally biased region" description="Polar residues" evidence="2">
    <location>
        <begin position="478"/>
        <end position="493"/>
    </location>
</feature>
<feature type="compositionally biased region" description="Polar residues" evidence="2">
    <location>
        <begin position="1801"/>
        <end position="1818"/>
    </location>
</feature>
<feature type="compositionally biased region" description="Basic and acidic residues" evidence="2">
    <location>
        <begin position="944"/>
        <end position="954"/>
    </location>
</feature>
<feature type="compositionally biased region" description="Polar residues" evidence="2">
    <location>
        <begin position="3350"/>
        <end position="3360"/>
    </location>
</feature>
<evidence type="ECO:0000313" key="4">
    <source>
        <dbReference type="Proteomes" id="UP000694843"/>
    </source>
</evidence>
<feature type="compositionally biased region" description="Basic and acidic residues" evidence="2">
    <location>
        <begin position="2082"/>
        <end position="2123"/>
    </location>
</feature>
<keyword evidence="1" id="KW-0597">Phosphoprotein</keyword>
<feature type="compositionally biased region" description="Pro residues" evidence="2">
    <location>
        <begin position="804"/>
        <end position="814"/>
    </location>
</feature>
<dbReference type="PANTHER" id="PTHR14038">
    <property type="entry name" value="BAT2 HLA-B-ASSOCIATED TRANSCRIPT 2"/>
    <property type="match status" value="1"/>
</dbReference>
<feature type="compositionally biased region" description="Basic and acidic residues" evidence="2">
    <location>
        <begin position="1068"/>
        <end position="1079"/>
    </location>
</feature>
<feature type="region of interest" description="Disordered" evidence="2">
    <location>
        <begin position="2224"/>
        <end position="2310"/>
    </location>
</feature>
<sequence>MSAVPGSQAKGEKATKKYQSLNVNALFKGKSIEISQKTVIQKHGLQSLGKVASVRRIPPPALLPSLKAENCGNDPTVNLVPSGGQGWGTTTDNPPVSQQSTLTPQLQQEQQQSNSQPAQQQAQQHASTGSNATVTPTVSAPPPTTAASVPLGPPVKVFDPSIIHQPSPFLPQASSATNATDGSGSSRAIANGVLKGNYIASSAAIMVNNQLKLQNSSVQNADNNSKIVSGSIPLPLLGPPSNSQGPTTQGSSKRATTASSGTFLSRPLLGDSDGGSAAAGAASKKTVPVVASLSNKKPVRGSGGGNAGSVPPTGGVAGGGAGGVGTGGGNGGGIQAPAGGPAIVPGGRGWSNASGSSRQAAASPLLTGPPTLASVTAGHQPASTFSSKEFPKLGSGGSGGGGSGAQQNQPPDNSHRYGPGPSLRPQSELLGSRGASGGGGSQLSAAQVTAASPSVAPPGLAPGSVPPALSSPPEKDSASSVLQPPKPSTTNFFKSMVPMMPSFMGGEVPNFTPNYPSYARGGFRDRESVADSSSDLAPRDFRDSGRDAFRDSGRDGFRDSNRDDIRDSCRESGRDGGNRDVIRNGIREREGVQASRDVNREGSNRDVHSNREVGGRGAFGGYQRHAGPYRKDPMQHRGDSDAELSKREKVSAHENLDFNDGWAATPSEIDFNKKLNFSEDEGSVDDEQSDVPSSRKSEPRLNNGMGKEAAAAKSLASQKRPEPSSTPVETTEDSTRPTLLQNAEAGSYHNRAWTEPKTKAPLLAQRPREERFDRPRYPEDRNWQGGPGNAGVKGPPHPLLGQQPHPPPLLPYPTNPSNRRFHPSGPAQCDVPSQELVVQQALNKAQQREKEELRRYEEKLGEKKVFRVDDVDSNSLGGRGSASRCSSESFDELPAAPDTKEALRPGPPGMAEHRSDYHRMPPQRDAPKYGRDQHPYGRGGGGGYDRRDGRHHDYAFGGGPPFKSNLPPRLQKQQQQQMQYHSGPGFRSQPVATFEPQFGSNAGIRHQRDTGDRDLNGSEQHSEGARYSTPPNDSFEKRPSPEAGADSACHAQRSRPLLADPILPGSEKNSDQTGDRNRQTPDTTSSGGSVDRSSRMTDWASEAWNDKNASPKNDTFKPEDAVGGFLQDDEFESGRGQQGANKSWSRDSWHRQTSEDRSYPRDGDNYQNLGSKTFPRNNRNQEFNQPRPQRPMNRKPSDDRHSIDSRRPFDEMRPQDDVPRPVEEGRRAFDGTRRNFSDIVPPKGQNLDRQWGQFSEDGIPDYGSEREDAGPNYSKHYGGSYQPRPYSGQRAPSDHQSNFDEGPRAPLLDYRHQPFSNNIREGRPGHASPNSDFLRNNDDERSFDRQRSIEQKGPDGAYRDDQRSSSERWKLGDKQQNYSGRRFGATDREIPFDEQCQRLDDQGQRFAFDRRFEEDRRTSKEDAGERDSQRIAADASINTRPWPAKELTEKLRDDVSVKSDRSDRNSSDRDKRSPSNDWSAKEAIKSSTNEAVDSRDWEKEAPTSNRSSEDRKDRARREAPSSSWADANDNEFFNRIGARPATTVTDFSPETDGFPSRNELDESVHNNSPPTPDIPKEELDKELEIRKSMELRKTMTTLKKGAPIEPAGNFSQKEATCNKQPTPQQQQQQAPQQKQQQLQPQKQLQQQPGSREKNNAWNSNNRSSKNGERSRPDPMQPRNTTGQGGERTPSTKSWAEKTAGQASVTTSVTTGQQKPTNTKTTTKTNLSAPSSKPQSTIVTPAIAITSNEGTNKTSTNNHLPPSQNSNRNRNSPLLETPTMTSVNTKNSSSSNNNNMLKNTDQLKSQQDSESSNTCNNNDVEPESSATALEEESAERTDGGQFDNSGRGGGAGYGRGARGRGGIRGYNTRGNSGGSGRGSMLSGSNFNTSRGRSSGKYTEYTSRNRVGMGRSKKTLHQGYDDYCYDVYGGAYYQQQNYRPNKDRKDNWSEDKSQEVGADDDVYSGRGRGGSRGRGAPMKPLGAPVPLSSVVVSAPDHLELFGSRGGRGLDKHAGPGRYEQQQQLPPRFQKRMEERGPNDRGGGGVPKRAVQRAGKETSPDNPDKEWETDSENSNPDNASAVKDAAPKDQKSDESGRPDNIEVHMDEFQEVVRRKSPKEKPKDDQASKSSSGIASDSDSSRRGKENIANSNFTGVKKPLLKHPVNANERPRQNKLPPRLAKQRDSKYNGPNVNDGTSSNIATMSSGSSHVAPSSAALAPTVTSVVSSAPSKNAWDKPLTASLRSNSPISPSLTPQDAPVVSVAKVPGEPLLETPKDLGAQIPAGSQRSSPHCAAQVMTKDDKKNLDGSSVPSKTIIFENTNFKAASTALSGSGIQFMSGGMYESGKSQRPREVRDRRGQQNKQEQTASQQPYRDTQQNTQQPPQQQQKRQQTQQQPSQQQQQQQQQQQLQQQHQLHQQKHLQQQHHLHQQQQQQHYQQQQQQPHHTQQHHKQQPQHQEEPRQQHIHQQEQPHHHQQHQLQNSGPGMTAHSVSPHLVATGSCPQKAEDGFHSDVKSDVSEMPLAYTSNEENGSKLQFSTYKPELGELSADKVDPGKTLNLVRPLAMAANVHAPNSPSTEDLNMKIASVKKVWDLPSVSENVEEVVSHSTSFATSKYSTVSSHESATRLEQHSAPIESYGSKDNSNMAEVEEARDLYNCAGSPIQQPGTPSDCPCPNGVVNSMDYTSVAAAAAAAAAAYSKNDVSRSGNVCKVKPQQQSACSSVSSNGLNNCVSPGAVGASNVVTGVIASMGMASGTGGSMSPPLASASVGHSSNNVYQALGGTATFGGLSGAIPSPPIIFNSSQQVQNGLYQSFLEQRSASQFSQYNPYGLGQGLGNNAFGQQSMFLQTPPLTAPTDMYASNLSQYRMQPSAVAGFGQTQPQNQNTVLISSANSSLMSSAVKPSSQSFGGTSQQNFGTIGSKPGAPFQQGAIGNTLQGTPQTPLYIYDAVQPMSLLGPQLLPRPPVQGSMLQTIQTQNSFYSNNSSANAAAAAPSAAQNQPAAGAFYAPGSTLQAAVAAVQQQAQQPSLQTSPAYGIQGFANQTQPVAAAAAAVGLQSFGSGMNITPQQLNAAVAATYRNNSGATGLQANFLKSLPGNLGVNASSSLQDPTRQQMKSPNPAPSSFNSTFFSGQSMFTDAQQQPTQGKACNQPAMTGQQPQAGMRNYAGVGAPQHQQLHLPPASITGHQVASHPQSQQYPCGLRGGNGNSVTSFSPTANSMMMTNNSGSSNIVNMSNSTSSMMNNANNMMNNASNIMSRNSPMAASMSSMSSSSAAAQSAVSSSSSPVATGTGQVRYTGPGPIQRPPTSAAAAQQRLNTAAAGVTPSTSSSNVVRSSAPVSQQAAPSSLSASGPRISSNPSSAQQAKLRAEALSSTQAFFNRDANKTEAKDSEKKEHIQDCDSGIQSTET</sequence>
<protein>
    <submittedName>
        <fullName evidence="5">Uncharacterized protein LOC108681926</fullName>
    </submittedName>
</protein>
<feature type="compositionally biased region" description="Polar residues" evidence="2">
    <location>
        <begin position="2185"/>
        <end position="2200"/>
    </location>
</feature>
<feature type="compositionally biased region" description="Low complexity" evidence="2">
    <location>
        <begin position="2426"/>
        <end position="2442"/>
    </location>
</feature>
<feature type="compositionally biased region" description="Polar residues" evidence="2">
    <location>
        <begin position="1165"/>
        <end position="1187"/>
    </location>
</feature>
<keyword evidence="4" id="KW-1185">Reference proteome</keyword>
<dbReference type="InterPro" id="IPR009738">
    <property type="entry name" value="BAT2_N"/>
</dbReference>
<dbReference type="RefSeq" id="XP_047738435.1">
    <property type="nucleotide sequence ID" value="XM_047882479.1"/>
</dbReference>
<feature type="compositionally biased region" description="Gly residues" evidence="2">
    <location>
        <begin position="1845"/>
        <end position="1863"/>
    </location>
</feature>
<gene>
    <name evidence="5" type="primary">LOC108681926</name>
</gene>
<feature type="compositionally biased region" description="Basic and acidic residues" evidence="2">
    <location>
        <begin position="1446"/>
        <end position="1484"/>
    </location>
</feature>
<feature type="compositionally biased region" description="Low complexity" evidence="2">
    <location>
        <begin position="1619"/>
        <end position="1648"/>
    </location>
</feature>
<reference evidence="5" key="1">
    <citation type="submission" date="2025-08" db="UniProtKB">
        <authorList>
            <consortium name="RefSeq"/>
        </authorList>
    </citation>
    <scope>IDENTIFICATION</scope>
    <source>
        <tissue evidence="5">Whole organism</tissue>
    </source>
</reference>
<feature type="compositionally biased region" description="Low complexity" evidence="2">
    <location>
        <begin position="270"/>
        <end position="283"/>
    </location>
</feature>
<feature type="region of interest" description="Disordered" evidence="2">
    <location>
        <begin position="64"/>
        <end position="152"/>
    </location>
</feature>
<feature type="compositionally biased region" description="Polar residues" evidence="2">
    <location>
        <begin position="3098"/>
        <end position="3156"/>
    </location>
</feature>
<feature type="compositionally biased region" description="Basic and acidic residues" evidence="2">
    <location>
        <begin position="1384"/>
        <end position="1429"/>
    </location>
</feature>
<feature type="compositionally biased region" description="Basic and acidic residues" evidence="2">
    <location>
        <begin position="3378"/>
        <end position="3395"/>
    </location>
</feature>